<dbReference type="PROSITE" id="PS00352">
    <property type="entry name" value="CSD_1"/>
    <property type="match status" value="4"/>
</dbReference>
<proteinExistence type="inferred from homology"/>
<feature type="domain" description="CSD" evidence="15">
    <location>
        <begin position="66"/>
        <end position="130"/>
    </location>
</feature>
<dbReference type="Pfam" id="PF23456">
    <property type="entry name" value="CSDE1"/>
    <property type="match status" value="4"/>
</dbReference>
<gene>
    <name evidence="17" type="primary">LOC110492252</name>
</gene>
<evidence type="ECO:0000256" key="8">
    <source>
        <dbReference type="ARBA" id="ARBA00022884"/>
    </source>
</evidence>
<keyword evidence="7" id="KW-0832">Ubl conjugation</keyword>
<keyword evidence="9" id="KW-0007">Acetylation</keyword>
<dbReference type="SUPFAM" id="SSF50249">
    <property type="entry name" value="Nucleic acid-binding proteins"/>
    <property type="match status" value="5"/>
</dbReference>
<dbReference type="FunFam" id="2.40.50.140:FF:000088">
    <property type="entry name" value="cold shock domain-containing protein E1 isoform X1"/>
    <property type="match status" value="1"/>
</dbReference>
<dbReference type="FunFam" id="2.40.50.140:FF:000093">
    <property type="entry name" value="cold shock domain-containing protein E1 isoform X1"/>
    <property type="match status" value="1"/>
</dbReference>
<evidence type="ECO:0000256" key="11">
    <source>
        <dbReference type="ARBA" id="ARBA00057277"/>
    </source>
</evidence>
<dbReference type="InterPro" id="IPR024642">
    <property type="entry name" value="SUZ-C"/>
</dbReference>
<evidence type="ECO:0000256" key="10">
    <source>
        <dbReference type="ARBA" id="ARBA00044751"/>
    </source>
</evidence>
<dbReference type="FunFam" id="2.40.50.140:FF:000055">
    <property type="entry name" value="Cold shock domain containing E1, RNA-binding"/>
    <property type="match status" value="1"/>
</dbReference>
<reference evidence="17" key="2">
    <citation type="submission" date="2025-08" db="UniProtKB">
        <authorList>
            <consortium name="Ensembl"/>
        </authorList>
    </citation>
    <scope>IDENTIFICATION</scope>
</reference>
<evidence type="ECO:0000256" key="14">
    <source>
        <dbReference type="SAM" id="MobiDB-lite"/>
    </source>
</evidence>
<name>A0A8C7NX48_ONCMY</name>
<comment type="similarity">
    <text evidence="10">Belongs to the UNR family.</text>
</comment>
<dbReference type="Ensembl" id="ENSOMYT00000015527.2">
    <property type="protein sequence ID" value="ENSOMYP00000014029.2"/>
    <property type="gene ID" value="ENSOMYG00000006470.2"/>
</dbReference>
<evidence type="ECO:0000256" key="5">
    <source>
        <dbReference type="ARBA" id="ARBA00022553"/>
    </source>
</evidence>
<evidence type="ECO:0000256" key="12">
    <source>
        <dbReference type="ARBA" id="ARBA00065656"/>
    </source>
</evidence>
<evidence type="ECO:0000256" key="6">
    <source>
        <dbReference type="ARBA" id="ARBA00022737"/>
    </source>
</evidence>
<dbReference type="GO" id="GO:0003723">
    <property type="term" value="F:RNA binding"/>
    <property type="evidence" value="ECO:0007669"/>
    <property type="project" value="UniProtKB-KW"/>
</dbReference>
<feature type="domain" description="SUZ-C" evidence="16">
    <location>
        <begin position="813"/>
        <end position="854"/>
    </location>
</feature>
<keyword evidence="3" id="KW-0963">Cytoplasm</keyword>
<dbReference type="InterPro" id="IPR011129">
    <property type="entry name" value="CSD"/>
</dbReference>
<sequence length="863" mass="95616">MGSPWKGFVEFTLPASPPAAFVSADLSSTSPVGLSLSPYGRSMSFDPGMLHNGHTAFANGTAVGIRETGVVEKLLTSYGFIQCSERQARLFFHCSQYNGNLQELKIGDDVEFEVSSDRRTGKPIAVKLLKIKPEVLPEERISGQVGPDSHASPFTVLHGYIHPVVSAIPTHLDGKSAPGQVPTGSVCYERNGEVFYLTYTPDDIEGNMHLDTGDKVSFYMETNKHTGAVSAHNIVLVKKKQMRCQGVVCATKEAFGFIERADVVKEIFFHYSEFKGDLEALQAGDDVEFTIKERNGKEVATDVRLLAQGTVIFEDISIEQFEGTVIKVIPKVPTKNQNDPLPGRICARISYTDKELLFGEKDTKSKVTLLEGDHVQFNISTDRRDKLERATNIDILPDTFHFTKESREMGVIAAMRDGFGFIKCVDRDARMFFHFSEVLEESQLHISDEVEFTVVPDMLSAQRNHAVRIKKLPKGTVSFHTQSEQRFVGVVEKEATAAITNNKSASPSKAKEKKKDKEAEEGVISYEDCGVKLTVSYHVKDLEGAAQPQAGDKVEFSINEVKRTGQQSAVTIKILNRTVNTKRLLGYIATLKDNFGFIETANHDQEIFFHYSELCGDMENLELGDTVEYTLSKGKGNKVSAEKVMKMAAVNSVGQDVGEAVMLGKVVRPLRSVDPSQTEYQGLIEHSEEEGMKGQNYSFGIMGMTNKADCLQKGELVKFQLCTVAQTGQKMACNVVPQRKALVECVKDQFGFITYEVGESKKLFFHVKEVQDGLELQTGDEVEFSVILNQRTGKCSACNVRRVSEGPKPVATPRPDRLVNRLKSITLDDSSAPRLVILRQPRGPDNSKGFNVERKTRQPGVID</sequence>
<dbReference type="GO" id="GO:1905172">
    <property type="term" value="F:RISC complex binding"/>
    <property type="evidence" value="ECO:0007669"/>
    <property type="project" value="UniProtKB-ARBA"/>
</dbReference>
<dbReference type="Proteomes" id="UP000694395">
    <property type="component" value="Chromosome 16"/>
</dbReference>
<keyword evidence="6" id="KW-0677">Repeat</keyword>
<keyword evidence="4" id="KW-1017">Isopeptide bond</keyword>
<evidence type="ECO:0000256" key="7">
    <source>
        <dbReference type="ARBA" id="ARBA00022843"/>
    </source>
</evidence>
<accession>A0A8C7NX48</accession>
<dbReference type="GeneTree" id="ENSGT00390000016950"/>
<dbReference type="InterPro" id="IPR002059">
    <property type="entry name" value="CSP_DNA-bd"/>
</dbReference>
<evidence type="ECO:0000259" key="15">
    <source>
        <dbReference type="PROSITE" id="PS51857"/>
    </source>
</evidence>
<evidence type="ECO:0000256" key="13">
    <source>
        <dbReference type="ARBA" id="ARBA00069501"/>
    </source>
</evidence>
<dbReference type="InterPro" id="IPR019844">
    <property type="entry name" value="CSD_CS"/>
</dbReference>
<feature type="domain" description="CSD" evidence="15">
    <location>
        <begin position="407"/>
        <end position="471"/>
    </location>
</feature>
<comment type="subunit">
    <text evidence="12">Component of a multi subunit autoregulatory ribonucleoprotein complex (ARC), at least composed of IGF2BP1, PABPC1 and CSDE1. Interacts with STRAP. Part of a complex associated with the FOS mCRD domain and consisting of PABPC1, PAIP1, HNRPD and SYNCRIP. The interaction with PABPC1 is direct and RNA-independent. Interacts with EIF4ENIF1/4E-T.</text>
</comment>
<reference evidence="17" key="3">
    <citation type="submission" date="2025-09" db="UniProtKB">
        <authorList>
            <consortium name="Ensembl"/>
        </authorList>
    </citation>
    <scope>IDENTIFICATION</scope>
</reference>
<dbReference type="GO" id="GO:0000932">
    <property type="term" value="C:P-body"/>
    <property type="evidence" value="ECO:0007669"/>
    <property type="project" value="UniProtKB-SubCell"/>
</dbReference>
<feature type="domain" description="CSD" evidence="15">
    <location>
        <begin position="583"/>
        <end position="646"/>
    </location>
</feature>
<organism evidence="17 18">
    <name type="scientific">Oncorhynchus mykiss</name>
    <name type="common">Rainbow trout</name>
    <name type="synonym">Salmo gairdneri</name>
    <dbReference type="NCBI Taxonomy" id="8022"/>
    <lineage>
        <taxon>Eukaryota</taxon>
        <taxon>Metazoa</taxon>
        <taxon>Chordata</taxon>
        <taxon>Craniata</taxon>
        <taxon>Vertebrata</taxon>
        <taxon>Euteleostomi</taxon>
        <taxon>Actinopterygii</taxon>
        <taxon>Neopterygii</taxon>
        <taxon>Teleostei</taxon>
        <taxon>Protacanthopterygii</taxon>
        <taxon>Salmoniformes</taxon>
        <taxon>Salmonidae</taxon>
        <taxon>Salmoninae</taxon>
        <taxon>Oncorhynchus</taxon>
    </lineage>
</organism>
<comment type="function">
    <text evidence="11">RNA-binding protein involved in translationally coupled mRNA turnover. Implicated with other RNA-binding proteins in the cytoplasmic deadenylation/translational and decay interplay of the FOS mRNA mediated by the major coding-region determinant of instability (mCRD) domain. Required for efficient formation of stress granules.</text>
</comment>
<evidence type="ECO:0000256" key="1">
    <source>
        <dbReference type="ARBA" id="ARBA00004201"/>
    </source>
</evidence>
<reference evidence="17" key="1">
    <citation type="submission" date="2020-07" db="EMBL/GenBank/DDBJ databases">
        <title>A long reads based de novo assembly of the rainbow trout Arlee double haploid line genome.</title>
        <authorList>
            <person name="Gao G."/>
            <person name="Palti Y."/>
        </authorList>
    </citation>
    <scope>NUCLEOTIDE SEQUENCE [LARGE SCALE GENOMIC DNA]</scope>
</reference>
<dbReference type="CDD" id="cd04458">
    <property type="entry name" value="CSP_CDS"/>
    <property type="match status" value="2"/>
</dbReference>
<dbReference type="FunFam" id="2.40.50.140:FF:000094">
    <property type="entry name" value="cold shock domain-containing protein E1 isoform X1"/>
    <property type="match status" value="1"/>
</dbReference>
<dbReference type="PROSITE" id="PS51938">
    <property type="entry name" value="SUZ_C"/>
    <property type="match status" value="1"/>
</dbReference>
<feature type="region of interest" description="Disordered" evidence="14">
    <location>
        <begin position="839"/>
        <end position="863"/>
    </location>
</feature>
<protein>
    <recommendedName>
        <fullName evidence="13">Cold shock domain-containing protein E1</fullName>
    </recommendedName>
</protein>
<keyword evidence="18" id="KW-1185">Reference proteome</keyword>
<evidence type="ECO:0000256" key="9">
    <source>
        <dbReference type="ARBA" id="ARBA00022990"/>
    </source>
</evidence>
<evidence type="ECO:0000256" key="4">
    <source>
        <dbReference type="ARBA" id="ARBA00022499"/>
    </source>
</evidence>
<dbReference type="PANTHER" id="PTHR12913">
    <property type="entry name" value="UNR PROTEIN N-RAS UPSTREAM GENE PROTEIN"/>
    <property type="match status" value="1"/>
</dbReference>
<dbReference type="InterPro" id="IPR012340">
    <property type="entry name" value="NA-bd_OB-fold"/>
</dbReference>
<feature type="domain" description="CSD" evidence="15">
    <location>
        <begin position="738"/>
        <end position="802"/>
    </location>
</feature>
<comment type="subcellular location">
    <subcellularLocation>
        <location evidence="1">Cytoplasm</location>
        <location evidence="1">P-body</location>
    </subcellularLocation>
    <subcellularLocation>
        <location evidence="2">Cytoplasm</location>
        <location evidence="2">Stress granule</location>
    </subcellularLocation>
</comment>
<evidence type="ECO:0000313" key="17">
    <source>
        <dbReference type="Ensembl" id="ENSOMYP00000014029.2"/>
    </source>
</evidence>
<evidence type="ECO:0000256" key="2">
    <source>
        <dbReference type="ARBA" id="ARBA00004210"/>
    </source>
</evidence>
<dbReference type="AlphaFoldDB" id="A0A8C7NX48"/>
<dbReference type="SMART" id="SM00357">
    <property type="entry name" value="CSP"/>
    <property type="match status" value="5"/>
</dbReference>
<dbReference type="PROSITE" id="PS51857">
    <property type="entry name" value="CSD_2"/>
    <property type="match status" value="5"/>
</dbReference>
<evidence type="ECO:0000256" key="3">
    <source>
        <dbReference type="ARBA" id="ARBA00022490"/>
    </source>
</evidence>
<keyword evidence="8" id="KW-0694">RNA-binding</keyword>
<evidence type="ECO:0000313" key="18">
    <source>
        <dbReference type="Proteomes" id="UP000694395"/>
    </source>
</evidence>
<dbReference type="Pfam" id="PF12901">
    <property type="entry name" value="SUZ-C"/>
    <property type="match status" value="1"/>
</dbReference>
<dbReference type="GO" id="GO:0010494">
    <property type="term" value="C:cytoplasmic stress granule"/>
    <property type="evidence" value="ECO:0007669"/>
    <property type="project" value="UniProtKB-SubCell"/>
</dbReference>
<dbReference type="Gene3D" id="2.40.50.140">
    <property type="entry name" value="Nucleic acid-binding proteins"/>
    <property type="match status" value="7"/>
</dbReference>
<evidence type="ECO:0000259" key="16">
    <source>
        <dbReference type="PROSITE" id="PS51938"/>
    </source>
</evidence>
<dbReference type="PANTHER" id="PTHR12913:SF2">
    <property type="entry name" value="COLD SHOCK DOMAIN-CONTAINING PROTEIN E1 ISOFORM X1"/>
    <property type="match status" value="1"/>
</dbReference>
<dbReference type="Pfam" id="PF00313">
    <property type="entry name" value="CSD"/>
    <property type="match status" value="5"/>
</dbReference>
<feature type="domain" description="CSD" evidence="15">
    <location>
        <begin position="243"/>
        <end position="305"/>
    </location>
</feature>
<dbReference type="InterPro" id="IPR056400">
    <property type="entry name" value="CSDE1"/>
</dbReference>
<keyword evidence="5" id="KW-0597">Phosphoprotein</keyword>